<keyword evidence="2" id="KW-0472">Membrane</keyword>
<feature type="compositionally biased region" description="Acidic residues" evidence="1">
    <location>
        <begin position="128"/>
        <end position="140"/>
    </location>
</feature>
<dbReference type="STRING" id="1136941.ACH46_18025"/>
<dbReference type="PATRIC" id="fig|1136941.3.peg.3685"/>
<dbReference type="RefSeq" id="WP_062394148.1">
    <property type="nucleotide sequence ID" value="NZ_CP011853.1"/>
</dbReference>
<evidence type="ECO:0000313" key="4">
    <source>
        <dbReference type="Proteomes" id="UP000063789"/>
    </source>
</evidence>
<sequence length="366" mass="37803">MSDSDKDTSAAINKVVGAFRAQREQGKAAAPEADSEPKREPTPVTRLDEPAPKPQGGGGSEAPTKAFKVPAEAIAAATAATGDDRTGKELREETVVGDEMSADASDVAAIVDAPVTEKADLVEHSVELSDETADTDDAAETPEAQPTDDAPTEAIPADQVAAAAEIGESEAPTTKMKVPAAAVAAAAATTAAAATAGKASAAKAPVESIPKPEPKVVAPAAKEAGKRKSGKLVAILLAVLVVIAVVAVGLWYLLVGQSDENKVADAAKDYQNAMADGDLDDLRDLTCGAKYDYYSTVSPEDFQKAVDAQKARNELMTFDDVQAVQIDGDVARVGVDMYPSSDPSKKVPAQITLHKIDGAWKVCTRP</sequence>
<protein>
    <recommendedName>
        <fullName evidence="5">DUF4878 domain-containing protein</fullName>
    </recommendedName>
</protein>
<evidence type="ECO:0000256" key="2">
    <source>
        <dbReference type="SAM" id="Phobius"/>
    </source>
</evidence>
<keyword evidence="4" id="KW-1185">Reference proteome</keyword>
<evidence type="ECO:0000256" key="1">
    <source>
        <dbReference type="SAM" id="MobiDB-lite"/>
    </source>
</evidence>
<feature type="region of interest" description="Disordered" evidence="1">
    <location>
        <begin position="1"/>
        <end position="101"/>
    </location>
</feature>
<evidence type="ECO:0000313" key="3">
    <source>
        <dbReference type="EMBL" id="ALG86048.1"/>
    </source>
</evidence>
<proteinExistence type="predicted"/>
<feature type="compositionally biased region" description="Basic and acidic residues" evidence="1">
    <location>
        <begin position="82"/>
        <end position="94"/>
    </location>
</feature>
<gene>
    <name evidence="3" type="ORF">ACH46_18025</name>
</gene>
<dbReference type="SUPFAM" id="SSF54427">
    <property type="entry name" value="NTF2-like"/>
    <property type="match status" value="1"/>
</dbReference>
<evidence type="ECO:0008006" key="5">
    <source>
        <dbReference type="Google" id="ProtNLM"/>
    </source>
</evidence>
<reference evidence="4" key="1">
    <citation type="submission" date="2015-06" db="EMBL/GenBank/DDBJ databases">
        <title>Complete genome sequence and metabolic analysis of phthalate degradation pathway in Gordonia sp. QH-11.</title>
        <authorList>
            <person name="Jin D."/>
            <person name="Kong X."/>
            <person name="Bai Z."/>
        </authorList>
    </citation>
    <scope>NUCLEOTIDE SEQUENCE [LARGE SCALE GENOMIC DNA]</scope>
    <source>
        <strain evidence="4">QH-11</strain>
    </source>
</reference>
<accession>A0A0N9NED9</accession>
<feature type="region of interest" description="Disordered" evidence="1">
    <location>
        <begin position="121"/>
        <end position="152"/>
    </location>
</feature>
<dbReference type="AlphaFoldDB" id="A0A0N9NED9"/>
<feature type="compositionally biased region" description="Basic and acidic residues" evidence="1">
    <location>
        <begin position="35"/>
        <end position="51"/>
    </location>
</feature>
<dbReference type="Proteomes" id="UP000063789">
    <property type="component" value="Chromosome"/>
</dbReference>
<dbReference type="InterPro" id="IPR032710">
    <property type="entry name" value="NTF2-like_dom_sf"/>
</dbReference>
<name>A0A0N9NED9_9ACTN</name>
<keyword evidence="2" id="KW-0812">Transmembrane</keyword>
<dbReference type="OrthoDB" id="4485830at2"/>
<dbReference type="KEGG" id="goq:ACH46_18025"/>
<feature type="transmembrane region" description="Helical" evidence="2">
    <location>
        <begin position="232"/>
        <end position="254"/>
    </location>
</feature>
<keyword evidence="2" id="KW-1133">Transmembrane helix</keyword>
<reference evidence="3 4" key="2">
    <citation type="journal article" date="2017" name="Int. J. Syst. Evol. Microbiol.">
        <title>Gordonia phthalatica sp. nov., a di-n-butyl phthalate-degrading bacterium isolated from activated sludge.</title>
        <authorList>
            <person name="Jin D."/>
            <person name="Kong X."/>
            <person name="Jia M."/>
            <person name="Yu X."/>
            <person name="Wang X."/>
            <person name="Zhuang X."/>
            <person name="Deng Y."/>
            <person name="Bai Z."/>
        </authorList>
    </citation>
    <scope>NUCLEOTIDE SEQUENCE [LARGE SCALE GENOMIC DNA]</scope>
    <source>
        <strain evidence="3 4">QH-11</strain>
    </source>
</reference>
<feature type="compositionally biased region" description="Low complexity" evidence="1">
    <location>
        <begin position="71"/>
        <end position="81"/>
    </location>
</feature>
<organism evidence="3 4">
    <name type="scientific">Gordonia phthalatica</name>
    <dbReference type="NCBI Taxonomy" id="1136941"/>
    <lineage>
        <taxon>Bacteria</taxon>
        <taxon>Bacillati</taxon>
        <taxon>Actinomycetota</taxon>
        <taxon>Actinomycetes</taxon>
        <taxon>Mycobacteriales</taxon>
        <taxon>Gordoniaceae</taxon>
        <taxon>Gordonia</taxon>
    </lineage>
</organism>
<dbReference type="Gene3D" id="3.10.450.50">
    <property type="match status" value="1"/>
</dbReference>
<dbReference type="EMBL" id="CP011853">
    <property type="protein sequence ID" value="ALG86048.1"/>
    <property type="molecule type" value="Genomic_DNA"/>
</dbReference>